<keyword evidence="2" id="KW-0812">Transmembrane</keyword>
<gene>
    <name evidence="3" type="ORF">AB1Y20_010903</name>
</gene>
<feature type="region of interest" description="Disordered" evidence="1">
    <location>
        <begin position="426"/>
        <end position="459"/>
    </location>
</feature>
<accession>A0AB34IS19</accession>
<feature type="region of interest" description="Disordered" evidence="1">
    <location>
        <begin position="255"/>
        <end position="292"/>
    </location>
</feature>
<dbReference type="AlphaFoldDB" id="A0AB34IS19"/>
<dbReference type="Proteomes" id="UP001515480">
    <property type="component" value="Unassembled WGS sequence"/>
</dbReference>
<feature type="transmembrane region" description="Helical" evidence="2">
    <location>
        <begin position="159"/>
        <end position="178"/>
    </location>
</feature>
<keyword evidence="2" id="KW-0472">Membrane</keyword>
<feature type="transmembrane region" description="Helical" evidence="2">
    <location>
        <begin position="12"/>
        <end position="35"/>
    </location>
</feature>
<feature type="compositionally biased region" description="Basic and acidic residues" evidence="1">
    <location>
        <begin position="264"/>
        <end position="276"/>
    </location>
</feature>
<evidence type="ECO:0000313" key="4">
    <source>
        <dbReference type="Proteomes" id="UP001515480"/>
    </source>
</evidence>
<feature type="transmembrane region" description="Helical" evidence="2">
    <location>
        <begin position="119"/>
        <end position="147"/>
    </location>
</feature>
<comment type="caution">
    <text evidence="3">The sequence shown here is derived from an EMBL/GenBank/DDBJ whole genome shotgun (WGS) entry which is preliminary data.</text>
</comment>
<organism evidence="3 4">
    <name type="scientific">Prymnesium parvum</name>
    <name type="common">Toxic golden alga</name>
    <dbReference type="NCBI Taxonomy" id="97485"/>
    <lineage>
        <taxon>Eukaryota</taxon>
        <taxon>Haptista</taxon>
        <taxon>Haptophyta</taxon>
        <taxon>Prymnesiophyceae</taxon>
        <taxon>Prymnesiales</taxon>
        <taxon>Prymnesiaceae</taxon>
        <taxon>Prymnesium</taxon>
    </lineage>
</organism>
<evidence type="ECO:0000256" key="1">
    <source>
        <dbReference type="SAM" id="MobiDB-lite"/>
    </source>
</evidence>
<evidence type="ECO:0000313" key="3">
    <source>
        <dbReference type="EMBL" id="KAL1504499.1"/>
    </source>
</evidence>
<keyword evidence="2" id="KW-1133">Transmembrane helix</keyword>
<keyword evidence="4" id="KW-1185">Reference proteome</keyword>
<protein>
    <submittedName>
        <fullName evidence="3">Uncharacterized protein</fullName>
    </submittedName>
</protein>
<name>A0AB34IS19_PRYPA</name>
<dbReference type="EMBL" id="JBGBPQ010000020">
    <property type="protein sequence ID" value="KAL1504499.1"/>
    <property type="molecule type" value="Genomic_DNA"/>
</dbReference>
<sequence length="459" mass="47007">MGTTRGRSLASASAIAIGALEPIAAALVLCLMALLRNVLCISLAALLLALRVPVGYVAVRYALRALRQQRPAASLADGKPFLMRFPQLQCLLLSSAVNFELLQCLPWRYSPHDGLPTSALMALGAGLSLSHAAALLVLLAWYAAVLVPHRAEPATAAEPILFGAAVAAIALPLASLGVRRSLLLTRPPPPPTPPGVVTPADMSGVWDDKGRKLPTQFGAYDAPMLPLPPVIQAAKAAAKEVSLARQHAARAKLELKQRALTGHTEAERTRAREQRRLPAASPPPPPLSASASVPFALPVIGDDAAVRERVRRASATNAARRDGAYAARVRRAAQSNCSRRALTATRVARARAAKAEAGGGGGGEGSGEAAPSCCSARAIASGSAAMGAMSAFAAAEKHALAMVGGGGRGGRGGGGAVRAACTPRAAPLDARGGGASERRASAMSEPTSARCSQLVTSRV</sequence>
<reference evidence="3 4" key="1">
    <citation type="journal article" date="2024" name="Science">
        <title>Giant polyketide synthase enzymes in the biosynthesis of giant marine polyether toxins.</title>
        <authorList>
            <person name="Fallon T.R."/>
            <person name="Shende V.V."/>
            <person name="Wierzbicki I.H."/>
            <person name="Pendleton A.L."/>
            <person name="Watervoot N.F."/>
            <person name="Auber R.P."/>
            <person name="Gonzalez D.J."/>
            <person name="Wisecaver J.H."/>
            <person name="Moore B.S."/>
        </authorList>
    </citation>
    <scope>NUCLEOTIDE SEQUENCE [LARGE SCALE GENOMIC DNA]</scope>
    <source>
        <strain evidence="3 4">12B1</strain>
    </source>
</reference>
<feature type="compositionally biased region" description="Polar residues" evidence="1">
    <location>
        <begin position="444"/>
        <end position="459"/>
    </location>
</feature>
<feature type="transmembrane region" description="Helical" evidence="2">
    <location>
        <begin position="41"/>
        <end position="61"/>
    </location>
</feature>
<evidence type="ECO:0000256" key="2">
    <source>
        <dbReference type="SAM" id="Phobius"/>
    </source>
</evidence>
<proteinExistence type="predicted"/>